<dbReference type="OrthoDB" id="6782224at2759"/>
<name>A0A653DW90_CALMS</name>
<dbReference type="PROSITE" id="PS50137">
    <property type="entry name" value="DS_RBD"/>
    <property type="match status" value="2"/>
</dbReference>
<sequence length="358" mass="39498">MTEVMEMNVESFGASGEKRANDDEAPQPTKKVKTEMRQINISEKNPISVLNEIKVGLKYTIVEQSGPPHNPTFKVKVDVDGQTYYGVGNSKKLAKSDAAMKVLNSFIQFPIPGMIITNNDTICMPRMDFTSDQMPCKPENVAAKANKNRTLQKGPLMMLNELYPNSEMSCVNNESDPYARFQVTLKIGDETFVGSGANKKLAKNAAAAVALRKLVNYSAPEDSDPYCGTYSALPNAKKEDLERSDTIARLVNEKFLAVMDNDLEHMKRKVLAGIVMIRGGDINNAEVLAVTTGTKCVSGEHISINGASLNDMHAEILSRRCLMNYFYDQLEMLSTGGKTFLDCMHGVPKSTYLLSLKK</sequence>
<keyword evidence="1 2" id="KW-0694">RNA-binding</keyword>
<dbReference type="Pfam" id="PF02137">
    <property type="entry name" value="A_deamin"/>
    <property type="match status" value="1"/>
</dbReference>
<dbReference type="GO" id="GO:0006382">
    <property type="term" value="P:adenosine to inosine editing"/>
    <property type="evidence" value="ECO:0007669"/>
    <property type="project" value="TreeGrafter"/>
</dbReference>
<dbReference type="GO" id="GO:0003725">
    <property type="term" value="F:double-stranded RNA binding"/>
    <property type="evidence" value="ECO:0007669"/>
    <property type="project" value="TreeGrafter"/>
</dbReference>
<dbReference type="GO" id="GO:0003726">
    <property type="term" value="F:double-stranded RNA adenosine deaminase activity"/>
    <property type="evidence" value="ECO:0007669"/>
    <property type="project" value="TreeGrafter"/>
</dbReference>
<keyword evidence="7" id="KW-1185">Reference proteome</keyword>
<dbReference type="SMART" id="SM00358">
    <property type="entry name" value="DSRM"/>
    <property type="match status" value="2"/>
</dbReference>
<feature type="domain" description="DRBM" evidence="4">
    <location>
        <begin position="45"/>
        <end position="108"/>
    </location>
</feature>
<evidence type="ECO:0000259" key="5">
    <source>
        <dbReference type="PROSITE" id="PS50141"/>
    </source>
</evidence>
<dbReference type="InterPro" id="IPR014720">
    <property type="entry name" value="dsRBD_dom"/>
</dbReference>
<dbReference type="InterPro" id="IPR002466">
    <property type="entry name" value="A_deamin"/>
</dbReference>
<dbReference type="Pfam" id="PF00035">
    <property type="entry name" value="dsrm"/>
    <property type="match status" value="2"/>
</dbReference>
<gene>
    <name evidence="6" type="ORF">CALMAC_LOCUS20377</name>
</gene>
<dbReference type="GO" id="GO:0005737">
    <property type="term" value="C:cytoplasm"/>
    <property type="evidence" value="ECO:0007669"/>
    <property type="project" value="TreeGrafter"/>
</dbReference>
<dbReference type="AlphaFoldDB" id="A0A653DW90"/>
<dbReference type="GO" id="GO:0006396">
    <property type="term" value="P:RNA processing"/>
    <property type="evidence" value="ECO:0007669"/>
    <property type="project" value="InterPro"/>
</dbReference>
<dbReference type="SUPFAM" id="SSF54768">
    <property type="entry name" value="dsRNA-binding domain-like"/>
    <property type="match status" value="2"/>
</dbReference>
<feature type="domain" description="DRBM" evidence="4">
    <location>
        <begin position="180"/>
        <end position="216"/>
    </location>
</feature>
<dbReference type="PANTHER" id="PTHR10910">
    <property type="entry name" value="EUKARYOTE SPECIFIC DSRNA BINDING PROTEIN"/>
    <property type="match status" value="1"/>
</dbReference>
<accession>A0A653DW90</accession>
<proteinExistence type="predicted"/>
<dbReference type="EMBL" id="CAACVG010014705">
    <property type="protein sequence ID" value="VEN63591.1"/>
    <property type="molecule type" value="Genomic_DNA"/>
</dbReference>
<protein>
    <submittedName>
        <fullName evidence="6">Uncharacterized protein</fullName>
    </submittedName>
</protein>
<evidence type="ECO:0000313" key="6">
    <source>
        <dbReference type="EMBL" id="VEN63591.1"/>
    </source>
</evidence>
<dbReference type="PANTHER" id="PTHR10910:SF62">
    <property type="entry name" value="AT07585P-RELATED"/>
    <property type="match status" value="1"/>
</dbReference>
<feature type="region of interest" description="Disordered" evidence="3">
    <location>
        <begin position="1"/>
        <end position="34"/>
    </location>
</feature>
<dbReference type="Proteomes" id="UP000410492">
    <property type="component" value="Unassembled WGS sequence"/>
</dbReference>
<evidence type="ECO:0000313" key="7">
    <source>
        <dbReference type="Proteomes" id="UP000410492"/>
    </source>
</evidence>
<dbReference type="GO" id="GO:0008251">
    <property type="term" value="F:tRNA-specific adenosine deaminase activity"/>
    <property type="evidence" value="ECO:0007669"/>
    <property type="project" value="TreeGrafter"/>
</dbReference>
<evidence type="ECO:0000256" key="2">
    <source>
        <dbReference type="PROSITE-ProRule" id="PRU00266"/>
    </source>
</evidence>
<dbReference type="PROSITE" id="PS50141">
    <property type="entry name" value="A_DEAMIN_EDITASE"/>
    <property type="match status" value="1"/>
</dbReference>
<evidence type="ECO:0000256" key="1">
    <source>
        <dbReference type="ARBA" id="ARBA00022884"/>
    </source>
</evidence>
<dbReference type="Gene3D" id="3.30.160.20">
    <property type="match status" value="2"/>
</dbReference>
<dbReference type="GO" id="GO:0007281">
    <property type="term" value="P:germ cell development"/>
    <property type="evidence" value="ECO:0007669"/>
    <property type="project" value="UniProtKB-ARBA"/>
</dbReference>
<feature type="domain" description="A to I editase" evidence="5">
    <location>
        <begin position="289"/>
        <end position="358"/>
    </location>
</feature>
<reference evidence="6 7" key="1">
    <citation type="submission" date="2019-01" db="EMBL/GenBank/DDBJ databases">
        <authorList>
            <person name="Sayadi A."/>
        </authorList>
    </citation>
    <scope>NUCLEOTIDE SEQUENCE [LARGE SCALE GENOMIC DNA]</scope>
</reference>
<dbReference type="GO" id="GO:0005730">
    <property type="term" value="C:nucleolus"/>
    <property type="evidence" value="ECO:0007669"/>
    <property type="project" value="TreeGrafter"/>
</dbReference>
<evidence type="ECO:0000259" key="4">
    <source>
        <dbReference type="PROSITE" id="PS50137"/>
    </source>
</evidence>
<dbReference type="GO" id="GO:0010468">
    <property type="term" value="P:regulation of gene expression"/>
    <property type="evidence" value="ECO:0007669"/>
    <property type="project" value="UniProtKB-ARBA"/>
</dbReference>
<organism evidence="6 7">
    <name type="scientific">Callosobruchus maculatus</name>
    <name type="common">Southern cowpea weevil</name>
    <name type="synonym">Pulse bruchid</name>
    <dbReference type="NCBI Taxonomy" id="64391"/>
    <lineage>
        <taxon>Eukaryota</taxon>
        <taxon>Metazoa</taxon>
        <taxon>Ecdysozoa</taxon>
        <taxon>Arthropoda</taxon>
        <taxon>Hexapoda</taxon>
        <taxon>Insecta</taxon>
        <taxon>Pterygota</taxon>
        <taxon>Neoptera</taxon>
        <taxon>Endopterygota</taxon>
        <taxon>Coleoptera</taxon>
        <taxon>Polyphaga</taxon>
        <taxon>Cucujiformia</taxon>
        <taxon>Chrysomeloidea</taxon>
        <taxon>Chrysomelidae</taxon>
        <taxon>Bruchinae</taxon>
        <taxon>Bruchini</taxon>
        <taxon>Callosobruchus</taxon>
    </lineage>
</organism>
<evidence type="ECO:0000256" key="3">
    <source>
        <dbReference type="SAM" id="MobiDB-lite"/>
    </source>
</evidence>
<dbReference type="FunFam" id="3.30.160.20:FF:000007">
    <property type="entry name" value="Double-stranded RNA-binding protein Staufen homolog 1"/>
    <property type="match status" value="1"/>
</dbReference>